<reference evidence="2" key="1">
    <citation type="journal article" date="2022" name="Int. J. Mol. Sci.">
        <title>Draft Genome of Tanacetum Coccineum: Genomic Comparison of Closely Related Tanacetum-Family Plants.</title>
        <authorList>
            <person name="Yamashiro T."/>
            <person name="Shiraishi A."/>
            <person name="Nakayama K."/>
            <person name="Satake H."/>
        </authorList>
    </citation>
    <scope>NUCLEOTIDE SEQUENCE</scope>
</reference>
<keyword evidence="3" id="KW-1185">Reference proteome</keyword>
<gene>
    <name evidence="2" type="ORF">Tco_0977366</name>
</gene>
<reference evidence="2" key="2">
    <citation type="submission" date="2022-01" db="EMBL/GenBank/DDBJ databases">
        <authorList>
            <person name="Yamashiro T."/>
            <person name="Shiraishi A."/>
            <person name="Satake H."/>
            <person name="Nakayama K."/>
        </authorList>
    </citation>
    <scope>NUCLEOTIDE SEQUENCE</scope>
</reference>
<sequence>MRQAVLNQAMAVAVVVPCTGSSEAYIVNNDTPTTKDKNGSLAELLVLHLTPISSMKSAQSGFLNVRLFMTRLLCTYLFSIVTEQGSKTQDVTRSDPQFNDHPLGGEY</sequence>
<evidence type="ECO:0000313" key="3">
    <source>
        <dbReference type="Proteomes" id="UP001151760"/>
    </source>
</evidence>
<proteinExistence type="predicted"/>
<accession>A0ABQ5EJY3</accession>
<feature type="compositionally biased region" description="Polar residues" evidence="1">
    <location>
        <begin position="85"/>
        <end position="97"/>
    </location>
</feature>
<feature type="region of interest" description="Disordered" evidence="1">
    <location>
        <begin position="85"/>
        <end position="107"/>
    </location>
</feature>
<name>A0ABQ5EJY3_9ASTR</name>
<evidence type="ECO:0000313" key="2">
    <source>
        <dbReference type="EMBL" id="GJT51209.1"/>
    </source>
</evidence>
<organism evidence="2 3">
    <name type="scientific">Tanacetum coccineum</name>
    <dbReference type="NCBI Taxonomy" id="301880"/>
    <lineage>
        <taxon>Eukaryota</taxon>
        <taxon>Viridiplantae</taxon>
        <taxon>Streptophyta</taxon>
        <taxon>Embryophyta</taxon>
        <taxon>Tracheophyta</taxon>
        <taxon>Spermatophyta</taxon>
        <taxon>Magnoliopsida</taxon>
        <taxon>eudicotyledons</taxon>
        <taxon>Gunneridae</taxon>
        <taxon>Pentapetalae</taxon>
        <taxon>asterids</taxon>
        <taxon>campanulids</taxon>
        <taxon>Asterales</taxon>
        <taxon>Asteraceae</taxon>
        <taxon>Asteroideae</taxon>
        <taxon>Anthemideae</taxon>
        <taxon>Anthemidinae</taxon>
        <taxon>Tanacetum</taxon>
    </lineage>
</organism>
<evidence type="ECO:0000256" key="1">
    <source>
        <dbReference type="SAM" id="MobiDB-lite"/>
    </source>
</evidence>
<dbReference type="EMBL" id="BQNB010016387">
    <property type="protein sequence ID" value="GJT51209.1"/>
    <property type="molecule type" value="Genomic_DNA"/>
</dbReference>
<protein>
    <submittedName>
        <fullName evidence="2">Uncharacterized protein</fullName>
    </submittedName>
</protein>
<comment type="caution">
    <text evidence="2">The sequence shown here is derived from an EMBL/GenBank/DDBJ whole genome shotgun (WGS) entry which is preliminary data.</text>
</comment>
<dbReference type="Proteomes" id="UP001151760">
    <property type="component" value="Unassembled WGS sequence"/>
</dbReference>